<dbReference type="SUPFAM" id="SSF56973">
    <property type="entry name" value="Aerolisin/ETX pore-forming domain"/>
    <property type="match status" value="1"/>
</dbReference>
<dbReference type="CDD" id="cd20226">
    <property type="entry name" value="PFM_Cry51Aa-like"/>
    <property type="match status" value="1"/>
</dbReference>
<dbReference type="AlphaFoldDB" id="S5ZYV0"/>
<sequence length="295" mass="32790">MAIHDVGTDLLEFAKWYATTNYNANPNTFRNPQIFESVVGESEIIPKNDTFETIPKLTTVVTDVIINDTSVPQSITPKIMQKTSETITTTTTQGFKVGSEIKYTNTMKVNLLLVGGVSNSIAVSISAEYNYSSSETETNITEKAWEYNRPVLVLPRTKVTATLSIYSGSFTIPVTLKSTISGNHISNSGYGYALSSIGYTDYNNRSWTDIYRTNFLYDYRNEWPGRKPIYVGRDNIGVKVEGESRVDAELGLYSIVTFKEEPLPGNNLIGNGRTYSMAILRDGSTMDISIPKNNN</sequence>
<name>S5ZYV0_BACTU</name>
<reference evidence="1" key="2">
    <citation type="journal article" date="2016" name="Curr. Microbiol.">
        <title>Anti-cancer Parasporin Toxins are Associated with Different Environments: Discovery of Two Novel Parasporin 5-like Genes.</title>
        <authorList>
            <person name="Ammons D.R."/>
            <person name="Short J.D."/>
            <person name="Bailey J."/>
            <person name="Hinojosa G."/>
            <person name="Tavarez L."/>
            <person name="Salazar M."/>
            <person name="Rampersad J.N."/>
        </authorList>
    </citation>
    <scope>NUCLEOTIDE SEQUENCE</scope>
    <source>
        <strain evidence="1">210-8-45</strain>
    </source>
</reference>
<reference evidence="1" key="1">
    <citation type="submission" date="2013-04" db="EMBL/GenBank/DDBJ databases">
        <title>Parasporin genes.</title>
        <authorList>
            <person name="Ammons D."/>
            <person name="Rampersad J."/>
        </authorList>
    </citation>
    <scope>NUCLEOTIDE SEQUENCE</scope>
    <source>
        <strain evidence="1">210-8-45</strain>
    </source>
</reference>
<dbReference type="InterPro" id="IPR004991">
    <property type="entry name" value="Aerolysin-like"/>
</dbReference>
<gene>
    <name evidence="1" type="primary">ps5-2</name>
</gene>
<protein>
    <submittedName>
        <fullName evidence="1">Parasporin 5-2</fullName>
    </submittedName>
</protein>
<dbReference type="PIRSF" id="PIRSF026584">
    <property type="entry name" value="Delta_tox"/>
    <property type="match status" value="1"/>
</dbReference>
<dbReference type="EMBL" id="KC960014">
    <property type="protein sequence ID" value="AGT29560.1"/>
    <property type="molecule type" value="Genomic_DNA"/>
</dbReference>
<dbReference type="RefSeq" id="WP_087876320.1">
    <property type="nucleotide sequence ID" value="NZ_CP019235.1"/>
</dbReference>
<dbReference type="Gene3D" id="2.170.15.10">
    <property type="entry name" value="Proaerolysin, chain A, domain 3"/>
    <property type="match status" value="1"/>
</dbReference>
<dbReference type="Pfam" id="PF03318">
    <property type="entry name" value="ETX_MTX2"/>
    <property type="match status" value="1"/>
</dbReference>
<evidence type="ECO:0000313" key="1">
    <source>
        <dbReference type="EMBL" id="AGT29560.1"/>
    </source>
</evidence>
<accession>S5ZYV0</accession>
<proteinExistence type="predicted"/>
<dbReference type="InterPro" id="IPR011218">
    <property type="entry name" value="Insecticidal_delta_endotoxin"/>
</dbReference>
<dbReference type="SMR" id="S5ZYV0"/>
<organism evidence="1">
    <name type="scientific">Bacillus thuringiensis</name>
    <dbReference type="NCBI Taxonomy" id="1428"/>
    <lineage>
        <taxon>Bacteria</taxon>
        <taxon>Bacillati</taxon>
        <taxon>Bacillota</taxon>
        <taxon>Bacilli</taxon>
        <taxon>Bacillales</taxon>
        <taxon>Bacillaceae</taxon>
        <taxon>Bacillus</taxon>
        <taxon>Bacillus cereus group</taxon>
    </lineage>
</organism>